<reference evidence="1" key="1">
    <citation type="journal article" date="2021" name="Proc. Natl. Acad. Sci. U.S.A.">
        <title>A Catalog of Tens of Thousands of Viruses from Human Metagenomes Reveals Hidden Associations with Chronic Diseases.</title>
        <authorList>
            <person name="Tisza M.J."/>
            <person name="Buck C.B."/>
        </authorList>
    </citation>
    <scope>NUCLEOTIDE SEQUENCE</scope>
    <source>
        <strain evidence="1">CtH8e11</strain>
    </source>
</reference>
<proteinExistence type="predicted"/>
<organism evidence="1">
    <name type="scientific">Siphoviridae sp. ctH8e11</name>
    <dbReference type="NCBI Taxonomy" id="2827567"/>
    <lineage>
        <taxon>Viruses</taxon>
        <taxon>Duplodnaviria</taxon>
        <taxon>Heunggongvirae</taxon>
        <taxon>Uroviricota</taxon>
        <taxon>Caudoviricetes</taxon>
    </lineage>
</organism>
<accession>A0A8S5LRV3</accession>
<protein>
    <submittedName>
        <fullName evidence="1">Uncharacterized protein</fullName>
    </submittedName>
</protein>
<name>A0A8S5LRV3_9CAUD</name>
<sequence>MDTSKFFDGHAYFKELTEKNKLAKANSFFPCSCSGINSLQDVLDNFRKQSAFVCVDDTNDAATEQIGGGWFKKRTFTVFLLIRYRYDDMTERAAKLDICRQLFRQFHSRMIRDKYIYEDLDLSFLNVSRIYTRELGEYFISGCTGLYFMVELTEPTDLCYKEDEWNG</sequence>
<dbReference type="EMBL" id="BK015905">
    <property type="protein sequence ID" value="DAD72753.1"/>
    <property type="molecule type" value="Genomic_DNA"/>
</dbReference>
<evidence type="ECO:0000313" key="1">
    <source>
        <dbReference type="EMBL" id="DAD72753.1"/>
    </source>
</evidence>